<dbReference type="EMBL" id="FNGV01000001">
    <property type="protein sequence ID" value="SDL50503.1"/>
    <property type="molecule type" value="Genomic_DNA"/>
</dbReference>
<dbReference type="InterPro" id="IPR043129">
    <property type="entry name" value="ATPase_NBD"/>
</dbReference>
<dbReference type="Proteomes" id="UP000199440">
    <property type="component" value="Unassembled WGS sequence"/>
</dbReference>
<evidence type="ECO:0000313" key="3">
    <source>
        <dbReference type="EMBL" id="SDL50503.1"/>
    </source>
</evidence>
<reference evidence="3 4" key="1">
    <citation type="submission" date="2016-10" db="EMBL/GenBank/DDBJ databases">
        <authorList>
            <person name="de Groot N.N."/>
        </authorList>
    </citation>
    <scope>NUCLEOTIDE SEQUENCE [LARGE SCALE GENOMIC DNA]</scope>
    <source>
        <strain evidence="3 4">DSM 19886</strain>
    </source>
</reference>
<dbReference type="SUPFAM" id="SSF46785">
    <property type="entry name" value="Winged helix' DNA-binding domain"/>
    <property type="match status" value="1"/>
</dbReference>
<dbReference type="RefSeq" id="WP_089886055.1">
    <property type="nucleotide sequence ID" value="NZ_FNGV01000001.1"/>
</dbReference>
<dbReference type="GO" id="GO:0003700">
    <property type="term" value="F:DNA-binding transcription factor activity"/>
    <property type="evidence" value="ECO:0007669"/>
    <property type="project" value="InterPro"/>
</dbReference>
<dbReference type="InterPro" id="IPR036390">
    <property type="entry name" value="WH_DNA-bd_sf"/>
</dbReference>
<dbReference type="InterPro" id="IPR000600">
    <property type="entry name" value="ROK"/>
</dbReference>
<dbReference type="PANTHER" id="PTHR18964">
    <property type="entry name" value="ROK (REPRESSOR, ORF, KINASE) FAMILY"/>
    <property type="match status" value="1"/>
</dbReference>
<name>A0A1G9KM46_9FLAO</name>
<proteinExistence type="inferred from homology"/>
<accession>A0A1G9KM46</accession>
<dbReference type="OrthoDB" id="9810372at2"/>
<gene>
    <name evidence="3" type="ORF">SAMN04488514_1011041</name>
</gene>
<protein>
    <submittedName>
        <fullName evidence="3">ROK family protein (Putative glucokinase)</fullName>
    </submittedName>
</protein>
<keyword evidence="3" id="KW-0418">Kinase</keyword>
<dbReference type="InterPro" id="IPR036388">
    <property type="entry name" value="WH-like_DNA-bd_sf"/>
</dbReference>
<dbReference type="PANTHER" id="PTHR18964:SF149">
    <property type="entry name" value="BIFUNCTIONAL UDP-N-ACETYLGLUCOSAMINE 2-EPIMERASE_N-ACETYLMANNOSAMINE KINASE"/>
    <property type="match status" value="1"/>
</dbReference>
<dbReference type="Pfam" id="PF00480">
    <property type="entry name" value="ROK"/>
    <property type="match status" value="1"/>
</dbReference>
<evidence type="ECO:0000259" key="2">
    <source>
        <dbReference type="Pfam" id="PF01047"/>
    </source>
</evidence>
<dbReference type="Gene3D" id="3.30.420.40">
    <property type="match status" value="2"/>
</dbReference>
<organism evidence="3 4">
    <name type="scientific">Kriegella aquimaris</name>
    <dbReference type="NCBI Taxonomy" id="192904"/>
    <lineage>
        <taxon>Bacteria</taxon>
        <taxon>Pseudomonadati</taxon>
        <taxon>Bacteroidota</taxon>
        <taxon>Flavobacteriia</taxon>
        <taxon>Flavobacteriales</taxon>
        <taxon>Flavobacteriaceae</taxon>
        <taxon>Kriegella</taxon>
    </lineage>
</organism>
<keyword evidence="4" id="KW-1185">Reference proteome</keyword>
<evidence type="ECO:0000313" key="4">
    <source>
        <dbReference type="Proteomes" id="UP000199440"/>
    </source>
</evidence>
<evidence type="ECO:0000256" key="1">
    <source>
        <dbReference type="ARBA" id="ARBA00006479"/>
    </source>
</evidence>
<dbReference type="AlphaFoldDB" id="A0A1G9KM46"/>
<comment type="similarity">
    <text evidence="1">Belongs to the ROK (NagC/XylR) family.</text>
</comment>
<dbReference type="Pfam" id="PF01047">
    <property type="entry name" value="MarR"/>
    <property type="match status" value="1"/>
</dbReference>
<dbReference type="SUPFAM" id="SSF53067">
    <property type="entry name" value="Actin-like ATPase domain"/>
    <property type="match status" value="1"/>
</dbReference>
<dbReference type="STRING" id="192904.SAMN04488514_1011041"/>
<dbReference type="Gene3D" id="1.10.10.10">
    <property type="entry name" value="Winged helix-like DNA-binding domain superfamily/Winged helix DNA-binding domain"/>
    <property type="match status" value="1"/>
</dbReference>
<sequence length="408" mass="44254">MKREYTKMDVGLLHLANKKVVLRLIKDHDEITRSSLSKKSGLTPPSITRIVDELISKDKLVESLGVGDSSGGRPPVIVKFKNHNNLIIGIDLGATYIRGCLVDLNANFVSEIQVPTELEKGFFSIIEKVVKVINKLHNRKDVDAKIWGVGIGVAGLVNSETGIIESSPDFRWSDIDLRKELDKHLDLPFFYDNSTRLMALGELKMGVKENQKNFAVINIGYGIASGLVVEGNLLKGFSGFAGEFGHISVDTDSEVQCKCGMYGCLEALASGHRIASLGKLALSNDSSALLKELCQGNEELITAELVAIAAKKGDEASIKIYEEVAEYLCKGIGTIANLLNPETVYVGGGISLSGDLLFDLIEKKKNKYLLPANAKVKIMPCTHGDQATSIGAVSLILEKILNLELSLN</sequence>
<feature type="domain" description="HTH marR-type" evidence="2">
    <location>
        <begin position="20"/>
        <end position="57"/>
    </location>
</feature>
<keyword evidence="3" id="KW-0808">Transferase</keyword>
<dbReference type="InterPro" id="IPR000835">
    <property type="entry name" value="HTH_MarR-typ"/>
</dbReference>
<dbReference type="GO" id="GO:0016301">
    <property type="term" value="F:kinase activity"/>
    <property type="evidence" value="ECO:0007669"/>
    <property type="project" value="UniProtKB-KW"/>
</dbReference>